<dbReference type="AlphaFoldDB" id="A0A7Y4LA93"/>
<feature type="transmembrane region" description="Helical" evidence="1">
    <location>
        <begin position="12"/>
        <end position="36"/>
    </location>
</feature>
<keyword evidence="3" id="KW-1185">Reference proteome</keyword>
<feature type="transmembrane region" description="Helical" evidence="1">
    <location>
        <begin position="85"/>
        <end position="104"/>
    </location>
</feature>
<comment type="caution">
    <text evidence="2">The sequence shown here is derived from an EMBL/GenBank/DDBJ whole genome shotgun (WGS) entry which is preliminary data.</text>
</comment>
<dbReference type="RefSeq" id="WP_171587642.1">
    <property type="nucleotide sequence ID" value="NZ_JABGBO010000001.1"/>
</dbReference>
<reference evidence="2 3" key="1">
    <citation type="submission" date="2020-05" db="EMBL/GenBank/DDBJ databases">
        <authorList>
            <person name="Niu N."/>
        </authorList>
    </citation>
    <scope>NUCLEOTIDE SEQUENCE [LARGE SCALE GENOMIC DNA]</scope>
    <source>
        <strain evidence="2 3">LMG10982</strain>
    </source>
</reference>
<dbReference type="Proteomes" id="UP000541421">
    <property type="component" value="Unassembled WGS sequence"/>
</dbReference>
<proteinExistence type="predicted"/>
<feature type="transmembrane region" description="Helical" evidence="1">
    <location>
        <begin position="110"/>
        <end position="132"/>
    </location>
</feature>
<protein>
    <recommendedName>
        <fullName evidence="4">Transmembrane protein</fullName>
    </recommendedName>
</protein>
<gene>
    <name evidence="2" type="ORF">HKX40_00685</name>
</gene>
<sequence>MRTLRFSAVLTVFFFTILPAVLGFIVGAVFFVYHLLSHLGGELSVENAFQTWLLTVMHGLVMYAIPSFVLGLVMLFLLDKGIAKARFLFISLGVAVIMTIWAITTVGFVGPVWVVFVVAFLGWMFFLPWVTVPMEQRKVPRVFDGLYK</sequence>
<evidence type="ECO:0000313" key="3">
    <source>
        <dbReference type="Proteomes" id="UP000541421"/>
    </source>
</evidence>
<feature type="transmembrane region" description="Helical" evidence="1">
    <location>
        <begin position="56"/>
        <end position="78"/>
    </location>
</feature>
<evidence type="ECO:0000256" key="1">
    <source>
        <dbReference type="SAM" id="Phobius"/>
    </source>
</evidence>
<organism evidence="2 3">
    <name type="scientific">Pelistega europaea</name>
    <dbReference type="NCBI Taxonomy" id="106147"/>
    <lineage>
        <taxon>Bacteria</taxon>
        <taxon>Pseudomonadati</taxon>
        <taxon>Pseudomonadota</taxon>
        <taxon>Betaproteobacteria</taxon>
        <taxon>Burkholderiales</taxon>
        <taxon>Alcaligenaceae</taxon>
        <taxon>Pelistega</taxon>
    </lineage>
</organism>
<accession>A0A7Y4LA93</accession>
<dbReference type="EMBL" id="JABGBO010000001">
    <property type="protein sequence ID" value="NOL48656.1"/>
    <property type="molecule type" value="Genomic_DNA"/>
</dbReference>
<keyword evidence="1" id="KW-1133">Transmembrane helix</keyword>
<keyword evidence="1" id="KW-0472">Membrane</keyword>
<evidence type="ECO:0008006" key="4">
    <source>
        <dbReference type="Google" id="ProtNLM"/>
    </source>
</evidence>
<evidence type="ECO:0000313" key="2">
    <source>
        <dbReference type="EMBL" id="NOL48656.1"/>
    </source>
</evidence>
<name>A0A7Y4LA93_9BURK</name>
<keyword evidence="1" id="KW-0812">Transmembrane</keyword>